<feature type="transmembrane region" description="Helical" evidence="2">
    <location>
        <begin position="39"/>
        <end position="62"/>
    </location>
</feature>
<evidence type="ECO:0000313" key="3">
    <source>
        <dbReference type="EMBL" id="CAF9932104.1"/>
    </source>
</evidence>
<dbReference type="Proteomes" id="UP000664203">
    <property type="component" value="Unassembled WGS sequence"/>
</dbReference>
<accession>A0A8H3FWJ5</accession>
<keyword evidence="2" id="KW-0472">Membrane</keyword>
<dbReference type="EMBL" id="CAJPDR010000320">
    <property type="protein sequence ID" value="CAF9932104.1"/>
    <property type="molecule type" value="Genomic_DNA"/>
</dbReference>
<protein>
    <submittedName>
        <fullName evidence="3">Uncharacterized protein</fullName>
    </submittedName>
</protein>
<name>A0A8H3FWJ5_9LECA</name>
<feature type="compositionally biased region" description="Low complexity" evidence="1">
    <location>
        <begin position="13"/>
        <end position="34"/>
    </location>
</feature>
<evidence type="ECO:0000256" key="2">
    <source>
        <dbReference type="SAM" id="Phobius"/>
    </source>
</evidence>
<evidence type="ECO:0000313" key="4">
    <source>
        <dbReference type="Proteomes" id="UP000664203"/>
    </source>
</evidence>
<keyword evidence="2" id="KW-1133">Transmembrane helix</keyword>
<gene>
    <name evidence="3" type="ORF">ALECFALPRED_005213</name>
</gene>
<organism evidence="3 4">
    <name type="scientific">Alectoria fallacina</name>
    <dbReference type="NCBI Taxonomy" id="1903189"/>
    <lineage>
        <taxon>Eukaryota</taxon>
        <taxon>Fungi</taxon>
        <taxon>Dikarya</taxon>
        <taxon>Ascomycota</taxon>
        <taxon>Pezizomycotina</taxon>
        <taxon>Lecanoromycetes</taxon>
        <taxon>OSLEUM clade</taxon>
        <taxon>Lecanoromycetidae</taxon>
        <taxon>Lecanorales</taxon>
        <taxon>Lecanorineae</taxon>
        <taxon>Parmeliaceae</taxon>
        <taxon>Alectoria</taxon>
    </lineage>
</organism>
<sequence>MPLNNSTQIEEPSSTLNASSSTITSLSSQQGSQWGPSGIGTVVFGCVASILAILALWMMFWLRQREPGQTIISGEELGSRHSHTDITTSDDDVVALGYLPLDGIADPEAVEGHREDAEVNTQA</sequence>
<proteinExistence type="predicted"/>
<feature type="region of interest" description="Disordered" evidence="1">
    <location>
        <begin position="1"/>
        <end position="34"/>
    </location>
</feature>
<keyword evidence="2" id="KW-0812">Transmembrane</keyword>
<dbReference type="AlphaFoldDB" id="A0A8H3FWJ5"/>
<feature type="compositionally biased region" description="Polar residues" evidence="1">
    <location>
        <begin position="1"/>
        <end position="12"/>
    </location>
</feature>
<comment type="caution">
    <text evidence="3">The sequence shown here is derived from an EMBL/GenBank/DDBJ whole genome shotgun (WGS) entry which is preliminary data.</text>
</comment>
<dbReference type="OrthoDB" id="5427075at2759"/>
<evidence type="ECO:0000256" key="1">
    <source>
        <dbReference type="SAM" id="MobiDB-lite"/>
    </source>
</evidence>
<keyword evidence="4" id="KW-1185">Reference proteome</keyword>
<reference evidence="3" key="1">
    <citation type="submission" date="2021-03" db="EMBL/GenBank/DDBJ databases">
        <authorList>
            <person name="Tagirdzhanova G."/>
        </authorList>
    </citation>
    <scope>NUCLEOTIDE SEQUENCE</scope>
</reference>